<dbReference type="InterPro" id="IPR016162">
    <property type="entry name" value="Ald_DH_N"/>
</dbReference>
<name>A0A2T0QUT9_9ACTN</name>
<proteinExistence type="inferred from homology"/>
<dbReference type="SUPFAM" id="SSF53720">
    <property type="entry name" value="ALDH-like"/>
    <property type="match status" value="1"/>
</dbReference>
<comment type="caution">
    <text evidence="6">The sequence shown here is derived from an EMBL/GenBank/DDBJ whole genome shotgun (WGS) entry which is preliminary data.</text>
</comment>
<dbReference type="RefSeq" id="WP_106215551.1">
    <property type="nucleotide sequence ID" value="NZ_PVZF01000022.1"/>
</dbReference>
<dbReference type="InterPro" id="IPR015590">
    <property type="entry name" value="Aldehyde_DH_dom"/>
</dbReference>
<evidence type="ECO:0000259" key="5">
    <source>
        <dbReference type="Pfam" id="PF00171"/>
    </source>
</evidence>
<keyword evidence="2 4" id="KW-0560">Oxidoreductase</keyword>
<evidence type="ECO:0000313" key="6">
    <source>
        <dbReference type="EMBL" id="PRY08939.1"/>
    </source>
</evidence>
<dbReference type="PROSITE" id="PS00687">
    <property type="entry name" value="ALDEHYDE_DEHYDR_GLU"/>
    <property type="match status" value="1"/>
</dbReference>
<dbReference type="InterPro" id="IPR029510">
    <property type="entry name" value="Ald_DH_CS_GLU"/>
</dbReference>
<keyword evidence="7" id="KW-1185">Reference proteome</keyword>
<feature type="active site" evidence="3">
    <location>
        <position position="262"/>
    </location>
</feature>
<evidence type="ECO:0000256" key="1">
    <source>
        <dbReference type="ARBA" id="ARBA00009986"/>
    </source>
</evidence>
<gene>
    <name evidence="6" type="ORF">CLV37_12216</name>
</gene>
<evidence type="ECO:0000313" key="7">
    <source>
        <dbReference type="Proteomes" id="UP000238083"/>
    </source>
</evidence>
<dbReference type="GO" id="GO:0016620">
    <property type="term" value="F:oxidoreductase activity, acting on the aldehyde or oxo group of donors, NAD or NADP as acceptor"/>
    <property type="evidence" value="ECO:0007669"/>
    <property type="project" value="InterPro"/>
</dbReference>
<evidence type="ECO:0000256" key="3">
    <source>
        <dbReference type="PROSITE-ProRule" id="PRU10007"/>
    </source>
</evidence>
<evidence type="ECO:0000256" key="4">
    <source>
        <dbReference type="RuleBase" id="RU003345"/>
    </source>
</evidence>
<organism evidence="6 7">
    <name type="scientific">Kineococcus rhizosphaerae</name>
    <dbReference type="NCBI Taxonomy" id="559628"/>
    <lineage>
        <taxon>Bacteria</taxon>
        <taxon>Bacillati</taxon>
        <taxon>Actinomycetota</taxon>
        <taxon>Actinomycetes</taxon>
        <taxon>Kineosporiales</taxon>
        <taxon>Kineosporiaceae</taxon>
        <taxon>Kineococcus</taxon>
    </lineage>
</organism>
<dbReference type="Pfam" id="PF00171">
    <property type="entry name" value="Aldedh"/>
    <property type="match status" value="1"/>
</dbReference>
<dbReference type="Proteomes" id="UP000238083">
    <property type="component" value="Unassembled WGS sequence"/>
</dbReference>
<sequence length="486" mass="51107">MSVLQNAAETAARSQREPLTHWIGGRGVVSPETTYRVGVDPATGGPGVGVPAGTAQDVDLAVRSADAAAWNWRKTASAERGRVLAAIAATLRARAEELADLEISDTGKPRRTALAEVIGAADYFEFYAGLVNLPHGEVIDVVPGQHVYTLREPFGVIGVITPWNLPINQAARAVAPALAAANTVVAKPAEVTSRTTLELARIATKQGLPDGVFNVVLGSGTVVGEALVRHPLVRKLAFTGSVGVGQSIGRLAADRVLPLTLELGGKSANVVFDDADLEFAATEAVRAFTTNAGQVCSAGTRLLVQSTIHDAFVDAVVSATRRLKVGTHLGPLITEGQFRTVQEYFHIARVEGATAATGGQVATGSGMGFYVEPTVYTGVTNDMRIAREEIFGPVLVVVPFETEDEAVALANDSDFGLVAGVWTQNVSRALRVAECLEVGQVFVNTWSTASVQTSFGGQKLSGYGREKGIEALNHYSQVKSVSIALR</sequence>
<evidence type="ECO:0000256" key="2">
    <source>
        <dbReference type="ARBA" id="ARBA00023002"/>
    </source>
</evidence>
<dbReference type="OrthoDB" id="6882680at2"/>
<dbReference type="InterPro" id="IPR016161">
    <property type="entry name" value="Ald_DH/histidinol_DH"/>
</dbReference>
<reference evidence="6 7" key="1">
    <citation type="submission" date="2018-03" db="EMBL/GenBank/DDBJ databases">
        <title>Genomic Encyclopedia of Archaeal and Bacterial Type Strains, Phase II (KMG-II): from individual species to whole genera.</title>
        <authorList>
            <person name="Goeker M."/>
        </authorList>
    </citation>
    <scope>NUCLEOTIDE SEQUENCE [LARGE SCALE GENOMIC DNA]</scope>
    <source>
        <strain evidence="6 7">DSM 19711</strain>
    </source>
</reference>
<dbReference type="AlphaFoldDB" id="A0A2T0QUT9"/>
<dbReference type="PANTHER" id="PTHR11699">
    <property type="entry name" value="ALDEHYDE DEHYDROGENASE-RELATED"/>
    <property type="match status" value="1"/>
</dbReference>
<feature type="domain" description="Aldehyde dehydrogenase" evidence="5">
    <location>
        <begin position="39"/>
        <end position="481"/>
    </location>
</feature>
<dbReference type="Gene3D" id="3.40.309.10">
    <property type="entry name" value="Aldehyde Dehydrogenase, Chain A, domain 2"/>
    <property type="match status" value="1"/>
</dbReference>
<dbReference type="FunFam" id="3.40.309.10:FF:000012">
    <property type="entry name" value="Betaine aldehyde dehydrogenase"/>
    <property type="match status" value="1"/>
</dbReference>
<accession>A0A2T0QUT9</accession>
<dbReference type="FunFam" id="3.40.605.10:FF:000007">
    <property type="entry name" value="NAD/NADP-dependent betaine aldehyde dehydrogenase"/>
    <property type="match status" value="1"/>
</dbReference>
<comment type="similarity">
    <text evidence="1 4">Belongs to the aldehyde dehydrogenase family.</text>
</comment>
<dbReference type="InterPro" id="IPR016163">
    <property type="entry name" value="Ald_DH_C"/>
</dbReference>
<dbReference type="EMBL" id="PVZF01000022">
    <property type="protein sequence ID" value="PRY08939.1"/>
    <property type="molecule type" value="Genomic_DNA"/>
</dbReference>
<dbReference type="Gene3D" id="3.40.605.10">
    <property type="entry name" value="Aldehyde Dehydrogenase, Chain A, domain 1"/>
    <property type="match status" value="1"/>
</dbReference>
<protein>
    <submittedName>
        <fullName evidence="6">Aldehyde dehydrogenase (NAD+)</fullName>
    </submittedName>
</protein>